<gene>
    <name evidence="1" type="ORF">SAMN04488570_2714</name>
</gene>
<evidence type="ECO:0000313" key="2">
    <source>
        <dbReference type="Proteomes" id="UP000198859"/>
    </source>
</evidence>
<dbReference type="STRING" id="642780.SAMN04488570_2714"/>
<dbReference type="InterPro" id="IPR015947">
    <property type="entry name" value="PUA-like_sf"/>
</dbReference>
<dbReference type="SUPFAM" id="SSF88697">
    <property type="entry name" value="PUA domain-like"/>
    <property type="match status" value="1"/>
</dbReference>
<name>A0A1H1V4E7_9ACTN</name>
<evidence type="ECO:0008006" key="3">
    <source>
        <dbReference type="Google" id="ProtNLM"/>
    </source>
</evidence>
<dbReference type="Proteomes" id="UP000198859">
    <property type="component" value="Chromosome I"/>
</dbReference>
<evidence type="ECO:0000313" key="1">
    <source>
        <dbReference type="EMBL" id="SDS79500.1"/>
    </source>
</evidence>
<proteinExistence type="predicted"/>
<keyword evidence="2" id="KW-1185">Reference proteome</keyword>
<dbReference type="EMBL" id="LT629757">
    <property type="protein sequence ID" value="SDS79500.1"/>
    <property type="molecule type" value="Genomic_DNA"/>
</dbReference>
<dbReference type="AlphaFoldDB" id="A0A1H1V4E7"/>
<protein>
    <recommendedName>
        <fullName evidence="3">EVE domain-containing protein</fullName>
    </recommendedName>
</protein>
<accession>A0A1H1V4E7</accession>
<sequence length="142" mass="14547">MSGAVARGSLGAWVLKVDPTGSDIGGLLAGEPVARCVRASYRTALVAPGDPVLLWVSGRDATWPAGVHGSGRVLAAVDDAGPGQPSVCVALRPVDPPVLRADLLAHPVLSGLEVLRMAAGSNPSHVTREQLDALRHGWPQVG</sequence>
<organism evidence="1 2">
    <name type="scientific">Nocardioides scoriae</name>
    <dbReference type="NCBI Taxonomy" id="642780"/>
    <lineage>
        <taxon>Bacteria</taxon>
        <taxon>Bacillati</taxon>
        <taxon>Actinomycetota</taxon>
        <taxon>Actinomycetes</taxon>
        <taxon>Propionibacteriales</taxon>
        <taxon>Nocardioidaceae</taxon>
        <taxon>Nocardioides</taxon>
    </lineage>
</organism>
<reference evidence="2" key="1">
    <citation type="submission" date="2016-10" db="EMBL/GenBank/DDBJ databases">
        <authorList>
            <person name="Varghese N."/>
            <person name="Submissions S."/>
        </authorList>
    </citation>
    <scope>NUCLEOTIDE SEQUENCE [LARGE SCALE GENOMIC DNA]</scope>
    <source>
        <strain evidence="2">DSM 22127</strain>
    </source>
</reference>